<proteinExistence type="inferred from homology"/>
<dbReference type="RefSeq" id="WP_093161462.1">
    <property type="nucleotide sequence ID" value="NZ_JBBKZU010000003.1"/>
</dbReference>
<evidence type="ECO:0000256" key="3">
    <source>
        <dbReference type="HAMAP-Rule" id="MF_00272"/>
    </source>
</evidence>
<comment type="similarity">
    <text evidence="1 3">Belongs to the GcvH family.</text>
</comment>
<dbReference type="Gene3D" id="2.40.50.100">
    <property type="match status" value="1"/>
</dbReference>
<dbReference type="Pfam" id="PF01597">
    <property type="entry name" value="GCV_H"/>
    <property type="match status" value="1"/>
</dbReference>
<reference evidence="5 6" key="1">
    <citation type="submission" date="2024-03" db="EMBL/GenBank/DDBJ databases">
        <title>Novel species of the genus Variovorax.</title>
        <authorList>
            <person name="Liu Q."/>
            <person name="Xin Y.-H."/>
        </authorList>
    </citation>
    <scope>NUCLEOTIDE SEQUENCE [LARGE SCALE GENOMIC DNA]</scope>
    <source>
        <strain evidence="5 6">KACC 18899</strain>
    </source>
</reference>
<dbReference type="PROSITE" id="PS00189">
    <property type="entry name" value="LIPOYL"/>
    <property type="match status" value="1"/>
</dbReference>
<evidence type="ECO:0000313" key="6">
    <source>
        <dbReference type="Proteomes" id="UP001365846"/>
    </source>
</evidence>
<keyword evidence="6" id="KW-1185">Reference proteome</keyword>
<dbReference type="PROSITE" id="PS50968">
    <property type="entry name" value="BIOTINYL_LIPOYL"/>
    <property type="match status" value="1"/>
</dbReference>
<dbReference type="InterPro" id="IPR000089">
    <property type="entry name" value="Biotin_lipoyl"/>
</dbReference>
<dbReference type="HAMAP" id="MF_00272">
    <property type="entry name" value="GcvH"/>
    <property type="match status" value="1"/>
</dbReference>
<organism evidence="5 6">
    <name type="scientific">Variovorax ureilyticus</name>
    <dbReference type="NCBI Taxonomy" id="1836198"/>
    <lineage>
        <taxon>Bacteria</taxon>
        <taxon>Pseudomonadati</taxon>
        <taxon>Pseudomonadota</taxon>
        <taxon>Betaproteobacteria</taxon>
        <taxon>Burkholderiales</taxon>
        <taxon>Comamonadaceae</taxon>
        <taxon>Variovorax</taxon>
    </lineage>
</organism>
<dbReference type="PANTHER" id="PTHR11715">
    <property type="entry name" value="GLYCINE CLEAVAGE SYSTEM H PROTEIN"/>
    <property type="match status" value="1"/>
</dbReference>
<comment type="subunit">
    <text evidence="3">The glycine cleavage system is composed of four proteins: P, T, L and H.</text>
</comment>
<protein>
    <recommendedName>
        <fullName evidence="3">Glycine cleavage system H protein</fullName>
    </recommendedName>
</protein>
<evidence type="ECO:0000256" key="2">
    <source>
        <dbReference type="ARBA" id="ARBA00022823"/>
    </source>
</evidence>
<feature type="modified residue" description="N6-lipoyllysine" evidence="3">
    <location>
        <position position="61"/>
    </location>
</feature>
<dbReference type="InterPro" id="IPR011053">
    <property type="entry name" value="Single_hybrid_motif"/>
</dbReference>
<sequence>MTTKFTKDHEWVRTESDAALVTVGITVHAQDALGDVVFVDLPEVGKSFAQGEVAGVVESVKAAADVFMPVSGEITEVNEALRADPSLANSAPMEGGWFFKVRVSDPAQLDALLDETAYEKFSAES</sequence>
<dbReference type="InterPro" id="IPR002930">
    <property type="entry name" value="GCV_H"/>
</dbReference>
<dbReference type="InterPro" id="IPR033753">
    <property type="entry name" value="GCV_H/Fam206"/>
</dbReference>
<dbReference type="CDD" id="cd06848">
    <property type="entry name" value="GCS_H"/>
    <property type="match status" value="1"/>
</dbReference>
<dbReference type="PANTHER" id="PTHR11715:SF3">
    <property type="entry name" value="GLYCINE CLEAVAGE SYSTEM H PROTEIN-RELATED"/>
    <property type="match status" value="1"/>
</dbReference>
<name>A0ABU8VDL5_9BURK</name>
<dbReference type="InterPro" id="IPR003016">
    <property type="entry name" value="2-oxoA_DH_lipoyl-BS"/>
</dbReference>
<gene>
    <name evidence="3 5" type="primary">gcvH</name>
    <name evidence="5" type="ORF">WKW77_09380</name>
</gene>
<comment type="function">
    <text evidence="3">The glycine cleavage system catalyzes the degradation of glycine. The H protein shuttles the methylamine group of glycine from the P protein to the T protein.</text>
</comment>
<dbReference type="EMBL" id="JBBKZU010000003">
    <property type="protein sequence ID" value="MEJ8811277.1"/>
    <property type="molecule type" value="Genomic_DNA"/>
</dbReference>
<feature type="domain" description="Lipoyl-binding" evidence="4">
    <location>
        <begin position="20"/>
        <end position="102"/>
    </location>
</feature>
<evidence type="ECO:0000256" key="1">
    <source>
        <dbReference type="ARBA" id="ARBA00009249"/>
    </source>
</evidence>
<keyword evidence="2 3" id="KW-0450">Lipoyl</keyword>
<comment type="caution">
    <text evidence="5">The sequence shown here is derived from an EMBL/GenBank/DDBJ whole genome shotgun (WGS) entry which is preliminary data.</text>
</comment>
<accession>A0ABU8VDL5</accession>
<dbReference type="NCBIfam" id="NF002270">
    <property type="entry name" value="PRK01202.1"/>
    <property type="match status" value="1"/>
</dbReference>
<dbReference type="SUPFAM" id="SSF51230">
    <property type="entry name" value="Single hybrid motif"/>
    <property type="match status" value="1"/>
</dbReference>
<dbReference type="InterPro" id="IPR017453">
    <property type="entry name" value="GCV_H_sub"/>
</dbReference>
<comment type="cofactor">
    <cofactor evidence="3">
        <name>(R)-lipoate</name>
        <dbReference type="ChEBI" id="CHEBI:83088"/>
    </cofactor>
    <text evidence="3">Binds 1 lipoyl cofactor covalently.</text>
</comment>
<evidence type="ECO:0000313" key="5">
    <source>
        <dbReference type="EMBL" id="MEJ8811277.1"/>
    </source>
</evidence>
<dbReference type="Proteomes" id="UP001365846">
    <property type="component" value="Unassembled WGS sequence"/>
</dbReference>
<dbReference type="NCBIfam" id="TIGR00527">
    <property type="entry name" value="gcvH"/>
    <property type="match status" value="1"/>
</dbReference>
<evidence type="ECO:0000259" key="4">
    <source>
        <dbReference type="PROSITE" id="PS50968"/>
    </source>
</evidence>